<dbReference type="EMBL" id="MT733049">
    <property type="protein sequence ID" value="QOD39598.1"/>
    <property type="molecule type" value="Genomic_DNA"/>
</dbReference>
<feature type="compositionally biased region" description="Basic and acidic residues" evidence="1">
    <location>
        <begin position="1"/>
        <end position="10"/>
    </location>
</feature>
<protein>
    <submittedName>
        <fullName evidence="2">NS2</fullName>
    </submittedName>
</protein>
<feature type="region of interest" description="Disordered" evidence="1">
    <location>
        <begin position="1"/>
        <end position="20"/>
    </location>
</feature>
<proteinExistence type="predicted"/>
<reference evidence="2" key="1">
    <citation type="submission" date="2020-07" db="EMBL/GenBank/DDBJ databases">
        <title>Diversity of sea star-associated densoviruses and transcribed endogenized viral elements of densovirus origin.</title>
        <authorList>
            <person name="Jackson E.W."/>
            <person name="Hewson I."/>
        </authorList>
    </citation>
    <scope>NUCLEOTIDE SEQUENCE</scope>
</reference>
<gene>
    <name evidence="2" type="primary">NS2</name>
</gene>
<feature type="compositionally biased region" description="Acidic residues" evidence="1">
    <location>
        <begin position="11"/>
        <end position="20"/>
    </location>
</feature>
<evidence type="ECO:0000256" key="1">
    <source>
        <dbReference type="SAM" id="MobiDB-lite"/>
    </source>
</evidence>
<accession>A0A7L7YQK7</accession>
<evidence type="ECO:0000313" key="2">
    <source>
        <dbReference type="EMBL" id="QOD39598.1"/>
    </source>
</evidence>
<sequence length="294" mass="33860">MSKRKEHEMSESEGETEEELTLVEETKISFAAILRRILQNQLPLSETHPGYLLGFVNMLQAEDSLPPELENSLHGFQKAAKTWNYGIGKASKKGVIEYLENCKTLMGNSFAMCFGSKTLENVKTFLGQYSEMDITEEDCSRYVEKTLTSTLSTTASSATGRAGATGSKRQKLMEPTCDEIDVHIDEIPVEVEPQPTFKTYSSIIARKDGQQYIKKYEDRWKEYQARVTIYRRQDLMDCPKSSEKWKLKYQELELNYNSGSQISEMMNRIKGHHMQYLDEKNAGWERKKEYSFGQ</sequence>
<organism evidence="2">
    <name type="scientific">uncultured densovirus</name>
    <dbReference type="NCBI Taxonomy" id="748192"/>
    <lineage>
        <taxon>Viruses</taxon>
        <taxon>Monodnaviria</taxon>
        <taxon>Shotokuvirae</taxon>
        <taxon>Cossaviricota</taxon>
        <taxon>Quintoviricetes</taxon>
        <taxon>Piccovirales</taxon>
        <taxon>Parvoviridae</taxon>
        <taxon>Densovirinae</taxon>
        <taxon>environmental samples</taxon>
    </lineage>
</organism>
<name>A0A7L7YQK7_9VIRU</name>